<proteinExistence type="predicted"/>
<evidence type="ECO:0000313" key="3">
    <source>
        <dbReference type="Proteomes" id="UP000003947"/>
    </source>
</evidence>
<dbReference type="HOGENOM" id="CLU_092032_1_1_5"/>
<dbReference type="Pfam" id="PF06035">
    <property type="entry name" value="Peptidase_C93"/>
    <property type="match status" value="1"/>
</dbReference>
<gene>
    <name evidence="2" type="ORF">MicloDRAFT_00069620</name>
</gene>
<feature type="signal peptide" evidence="1">
    <location>
        <begin position="1"/>
        <end position="24"/>
    </location>
</feature>
<dbReference type="Gene3D" id="3.10.620.30">
    <property type="match status" value="1"/>
</dbReference>
<organism evidence="2 3">
    <name type="scientific">Microvirga lotononidis</name>
    <dbReference type="NCBI Taxonomy" id="864069"/>
    <lineage>
        <taxon>Bacteria</taxon>
        <taxon>Pseudomonadati</taxon>
        <taxon>Pseudomonadota</taxon>
        <taxon>Alphaproteobacteria</taxon>
        <taxon>Hyphomicrobiales</taxon>
        <taxon>Methylobacteriaceae</taxon>
        <taxon>Microvirga</taxon>
    </lineage>
</organism>
<keyword evidence="1" id="KW-0732">Signal</keyword>
<feature type="chain" id="PRO_5003697789" evidence="1">
    <location>
        <begin position="25"/>
        <end position="197"/>
    </location>
</feature>
<sequence length="197" mass="21619" precursor="true">MLHGGMFSVFAALSLCSLASPTFAQSGHEALHGFHEFCRRHPSECRPAGPSVRQVAATAQHMSELQQINLTVNRSVEEMSDREQWEKEDVWSLPTTGRGDCEDYALMKRKLLIERGWPSSVLLLTAALTPQGDPHLVLTAVTDKGDYVLDSRTDTLRTMSQTGYTYLSRQSRANPRAWVSVTTGRADQGAGGGFPGP</sequence>
<dbReference type="PANTHER" id="PTHR39327">
    <property type="match status" value="1"/>
</dbReference>
<keyword evidence="3" id="KW-1185">Reference proteome</keyword>
<reference evidence="2 3" key="1">
    <citation type="submission" date="2012-02" db="EMBL/GenBank/DDBJ databases">
        <title>Improved High-Quality Draft sequence of Microvirga sp. WSM3557.</title>
        <authorList>
            <consortium name="US DOE Joint Genome Institute"/>
            <person name="Lucas S."/>
            <person name="Han J."/>
            <person name="Lapidus A."/>
            <person name="Cheng J.-F."/>
            <person name="Goodwin L."/>
            <person name="Pitluck S."/>
            <person name="Peters L."/>
            <person name="Zhang X."/>
            <person name="Detter J.C."/>
            <person name="Han C."/>
            <person name="Tapia R."/>
            <person name="Land M."/>
            <person name="Hauser L."/>
            <person name="Kyrpides N."/>
            <person name="Ivanova N."/>
            <person name="Pagani I."/>
            <person name="Brau L."/>
            <person name="Yates R."/>
            <person name="O'Hara G."/>
            <person name="Rui T."/>
            <person name="Howieson J."/>
            <person name="Reeve W."/>
            <person name="Woyke T."/>
        </authorList>
    </citation>
    <scope>NUCLEOTIDE SEQUENCE [LARGE SCALE GENOMIC DNA]</scope>
    <source>
        <strain evidence="2 3">WSM3557</strain>
    </source>
</reference>
<dbReference type="Proteomes" id="UP000003947">
    <property type="component" value="Unassembled WGS sequence"/>
</dbReference>
<dbReference type="eggNOG" id="COG3672">
    <property type="taxonomic scope" value="Bacteria"/>
</dbReference>
<dbReference type="PANTHER" id="PTHR39327:SF1">
    <property type="entry name" value="BLR5470 PROTEIN"/>
    <property type="match status" value="1"/>
</dbReference>
<dbReference type="PATRIC" id="fig|864069.3.peg.7446"/>
<name>I4YKF1_9HYPH</name>
<accession>I4YKF1</accession>
<evidence type="ECO:0000313" key="2">
    <source>
        <dbReference type="EMBL" id="EIM24443.1"/>
    </source>
</evidence>
<dbReference type="MEROPS" id="M24.001"/>
<dbReference type="AlphaFoldDB" id="I4YKF1"/>
<evidence type="ECO:0000256" key="1">
    <source>
        <dbReference type="SAM" id="SignalP"/>
    </source>
</evidence>
<dbReference type="InterPro" id="IPR010319">
    <property type="entry name" value="Transglutaminase-like_Cys_pept"/>
</dbReference>
<dbReference type="EMBL" id="JH660648">
    <property type="protein sequence ID" value="EIM24443.1"/>
    <property type="molecule type" value="Genomic_DNA"/>
</dbReference>
<protein>
    <submittedName>
        <fullName evidence="2">Putative periplasmic protein</fullName>
    </submittedName>
</protein>
<dbReference type="STRING" id="864069.MicloDRAFT_00069620"/>